<comment type="caution">
    <text evidence="2">The sequence shown here is derived from an EMBL/GenBank/DDBJ whole genome shotgun (WGS) entry which is preliminary data.</text>
</comment>
<dbReference type="EMBL" id="LXKA01000121">
    <property type="protein sequence ID" value="OAJ63598.1"/>
    <property type="molecule type" value="Genomic_DNA"/>
</dbReference>
<proteinExistence type="predicted"/>
<evidence type="ECO:0000313" key="2">
    <source>
        <dbReference type="EMBL" id="OAJ63598.1"/>
    </source>
</evidence>
<reference evidence="3 4" key="1">
    <citation type="submission" date="2016-04" db="EMBL/GenBank/DDBJ databases">
        <title>Reclassification of Paraburkholderia panaciterrae (Farh et al. 2015) Dobritsa &amp; Samadpour 2016 as a later homotypic synonym of Paraburkholderia ginsengiterrae (Farh et al. 2015) Dobritsa &amp; Samadpour 2016.</title>
        <authorList>
            <person name="Dobritsa A.P."/>
            <person name="Kutumbaka K."/>
            <person name="Samadpour M."/>
        </authorList>
    </citation>
    <scope>NUCLEOTIDE SEQUENCE [LARGE SCALE GENOMIC DNA]</scope>
    <source>
        <strain evidence="2 4">DCY85</strain>
        <strain evidence="1 3">DCY85-1</strain>
    </source>
</reference>
<dbReference type="Proteomes" id="UP000078116">
    <property type="component" value="Unassembled WGS sequence"/>
</dbReference>
<gene>
    <name evidence="1" type="ORF">A6V36_29830</name>
    <name evidence="2" type="ORF">A6V37_19885</name>
</gene>
<evidence type="ECO:0000313" key="3">
    <source>
        <dbReference type="Proteomes" id="UP000077961"/>
    </source>
</evidence>
<organism evidence="2 4">
    <name type="scientific">Paraburkholderia ginsengiterrae</name>
    <dbReference type="NCBI Taxonomy" id="1462993"/>
    <lineage>
        <taxon>Bacteria</taxon>
        <taxon>Pseudomonadati</taxon>
        <taxon>Pseudomonadota</taxon>
        <taxon>Betaproteobacteria</taxon>
        <taxon>Burkholderiales</taxon>
        <taxon>Burkholderiaceae</taxon>
        <taxon>Paraburkholderia</taxon>
    </lineage>
</organism>
<dbReference type="EMBL" id="LXJZ01000173">
    <property type="protein sequence ID" value="OAJ58760.1"/>
    <property type="molecule type" value="Genomic_DNA"/>
</dbReference>
<protein>
    <submittedName>
        <fullName evidence="2">Uncharacterized protein</fullName>
    </submittedName>
</protein>
<name>A0A1A9NCE4_9BURK</name>
<dbReference type="Proteomes" id="UP000077961">
    <property type="component" value="Unassembled WGS sequence"/>
</dbReference>
<accession>A0A1A9NCE4</accession>
<keyword evidence="3" id="KW-1185">Reference proteome</keyword>
<evidence type="ECO:0000313" key="4">
    <source>
        <dbReference type="Proteomes" id="UP000078116"/>
    </source>
</evidence>
<sequence length="64" mass="6889">MLKAIDPDNGPVLGVSRVCSAPFVEDTVKDIPAYIKRARAALTKVRDPALQDIKKACLAELAKP</sequence>
<dbReference type="AlphaFoldDB" id="A0A1A9NCE4"/>
<evidence type="ECO:0000313" key="1">
    <source>
        <dbReference type="EMBL" id="OAJ58760.1"/>
    </source>
</evidence>